<evidence type="ECO:0000313" key="1">
    <source>
        <dbReference type="EMBL" id="KAI0059839.1"/>
    </source>
</evidence>
<sequence length="73" mass="8374">MSQLSIRLTRQDLRSHRTRRFRVFVFFEELSGFCHLSVLRVSSLIAPARNHAFPGLARTNGNALTSTLQMCRP</sequence>
<feature type="non-terminal residue" evidence="1">
    <location>
        <position position="73"/>
    </location>
</feature>
<evidence type="ECO:0000313" key="2">
    <source>
        <dbReference type="Proteomes" id="UP000814140"/>
    </source>
</evidence>
<name>A0ACB8STL5_9AGAM</name>
<protein>
    <submittedName>
        <fullName evidence="1">Uncharacterized protein</fullName>
    </submittedName>
</protein>
<organism evidence="1 2">
    <name type="scientific">Artomyces pyxidatus</name>
    <dbReference type="NCBI Taxonomy" id="48021"/>
    <lineage>
        <taxon>Eukaryota</taxon>
        <taxon>Fungi</taxon>
        <taxon>Dikarya</taxon>
        <taxon>Basidiomycota</taxon>
        <taxon>Agaricomycotina</taxon>
        <taxon>Agaricomycetes</taxon>
        <taxon>Russulales</taxon>
        <taxon>Auriscalpiaceae</taxon>
        <taxon>Artomyces</taxon>
    </lineage>
</organism>
<keyword evidence="2" id="KW-1185">Reference proteome</keyword>
<accession>A0ACB8STL5</accession>
<gene>
    <name evidence="1" type="ORF">BV25DRAFT_1828558</name>
</gene>
<proteinExistence type="predicted"/>
<dbReference type="Proteomes" id="UP000814140">
    <property type="component" value="Unassembled WGS sequence"/>
</dbReference>
<reference evidence="1" key="1">
    <citation type="submission" date="2021-03" db="EMBL/GenBank/DDBJ databases">
        <authorList>
            <consortium name="DOE Joint Genome Institute"/>
            <person name="Ahrendt S."/>
            <person name="Looney B.P."/>
            <person name="Miyauchi S."/>
            <person name="Morin E."/>
            <person name="Drula E."/>
            <person name="Courty P.E."/>
            <person name="Chicoki N."/>
            <person name="Fauchery L."/>
            <person name="Kohler A."/>
            <person name="Kuo A."/>
            <person name="Labutti K."/>
            <person name="Pangilinan J."/>
            <person name="Lipzen A."/>
            <person name="Riley R."/>
            <person name="Andreopoulos W."/>
            <person name="He G."/>
            <person name="Johnson J."/>
            <person name="Barry K.W."/>
            <person name="Grigoriev I.V."/>
            <person name="Nagy L."/>
            <person name="Hibbett D."/>
            <person name="Henrissat B."/>
            <person name="Matheny P.B."/>
            <person name="Labbe J."/>
            <person name="Martin F."/>
        </authorList>
    </citation>
    <scope>NUCLEOTIDE SEQUENCE</scope>
    <source>
        <strain evidence="1">HHB10654</strain>
    </source>
</reference>
<dbReference type="EMBL" id="MU277223">
    <property type="protein sequence ID" value="KAI0059839.1"/>
    <property type="molecule type" value="Genomic_DNA"/>
</dbReference>
<reference evidence="1" key="2">
    <citation type="journal article" date="2022" name="New Phytol.">
        <title>Evolutionary transition to the ectomycorrhizal habit in the genomes of a hyperdiverse lineage of mushroom-forming fungi.</title>
        <authorList>
            <person name="Looney B."/>
            <person name="Miyauchi S."/>
            <person name="Morin E."/>
            <person name="Drula E."/>
            <person name="Courty P.E."/>
            <person name="Kohler A."/>
            <person name="Kuo A."/>
            <person name="LaButti K."/>
            <person name="Pangilinan J."/>
            <person name="Lipzen A."/>
            <person name="Riley R."/>
            <person name="Andreopoulos W."/>
            <person name="He G."/>
            <person name="Johnson J."/>
            <person name="Nolan M."/>
            <person name="Tritt A."/>
            <person name="Barry K.W."/>
            <person name="Grigoriev I.V."/>
            <person name="Nagy L.G."/>
            <person name="Hibbett D."/>
            <person name="Henrissat B."/>
            <person name="Matheny P.B."/>
            <person name="Labbe J."/>
            <person name="Martin F.M."/>
        </authorList>
    </citation>
    <scope>NUCLEOTIDE SEQUENCE</scope>
    <source>
        <strain evidence="1">HHB10654</strain>
    </source>
</reference>
<comment type="caution">
    <text evidence="1">The sequence shown here is derived from an EMBL/GenBank/DDBJ whole genome shotgun (WGS) entry which is preliminary data.</text>
</comment>